<keyword evidence="4" id="KW-0572">Peptidoglycan-anchor</keyword>
<proteinExistence type="predicted"/>
<keyword evidence="6" id="KW-0812">Transmembrane</keyword>
<evidence type="ECO:0000256" key="5">
    <source>
        <dbReference type="SAM" id="MobiDB-lite"/>
    </source>
</evidence>
<reference evidence="9 10" key="1">
    <citation type="submission" date="2016-11" db="EMBL/GenBank/DDBJ databases">
        <title>Complete genome sequence of Streptomyces niveus SCSIO 3406.</title>
        <authorList>
            <person name="Zhu Q."/>
            <person name="Cheng W."/>
            <person name="Song Y."/>
            <person name="Li Q."/>
            <person name="Ju J."/>
        </authorList>
    </citation>
    <scope>NUCLEOTIDE SEQUENCE [LARGE SCALE GENOMIC DNA]</scope>
    <source>
        <strain evidence="9 10">SCSIO 3406</strain>
    </source>
</reference>
<dbReference type="AlphaFoldDB" id="A0A1U9QQG2"/>
<accession>A0A1U9QQG2</accession>
<organism evidence="9 10">
    <name type="scientific">Streptomyces niveus</name>
    <name type="common">Streptomyces spheroides</name>
    <dbReference type="NCBI Taxonomy" id="193462"/>
    <lineage>
        <taxon>Bacteria</taxon>
        <taxon>Bacillati</taxon>
        <taxon>Actinomycetota</taxon>
        <taxon>Actinomycetes</taxon>
        <taxon>Kitasatosporales</taxon>
        <taxon>Streptomycetaceae</taxon>
        <taxon>Streptomyces</taxon>
    </lineage>
</organism>
<sequence>MRATSKASKARTPRRLTAVAVVTVAVGWSLTAAPSGTAAEQAAPGPELVFEQSGPVDGVRPGDSVDVPFAVKNKGDAPATRVVLYLRGSQGLAYDKKYSNCVYEDAPAQDEGPAQVNAECDIEQTLEPGVVYEPAEPIGLDVLDRALYERLNVNILSGVGTFPEGTQHGGGADPVLRLVARTAPEAPGTVHGGELATDITAENTADFALTGSKVKGGAGRTVDAKVTFANKGPAWARNDVYGPIGVFDVGIPKGTTVTKIPEFCEPSGVTGTAGAATYRCTTPYNYADEDSERAYVFGLRIDKVVANATGTVAFVKGDHHWGTLPFDRNRTNNTAEIVVNASDGGAGAGGASGGATGGTDGGSGSSGGTSATGGTGSTGGAGTQLDELAETGSADTLLLGGAAAALLAAGGVAVAVRRRTS</sequence>
<evidence type="ECO:0000256" key="4">
    <source>
        <dbReference type="ARBA" id="ARBA00023088"/>
    </source>
</evidence>
<evidence type="ECO:0000313" key="10">
    <source>
        <dbReference type="Proteomes" id="UP000189677"/>
    </source>
</evidence>
<evidence type="ECO:0000313" key="9">
    <source>
        <dbReference type="EMBL" id="AQU65885.1"/>
    </source>
</evidence>
<feature type="signal peptide" evidence="7">
    <location>
        <begin position="1"/>
        <end position="38"/>
    </location>
</feature>
<keyword evidence="6" id="KW-1133">Transmembrane helix</keyword>
<protein>
    <recommendedName>
        <fullName evidence="8">Gram-positive cocci surface proteins LPxTG domain-containing protein</fullName>
    </recommendedName>
</protein>
<feature type="transmembrane region" description="Helical" evidence="6">
    <location>
        <begin position="397"/>
        <end position="416"/>
    </location>
</feature>
<dbReference type="EMBL" id="CP018047">
    <property type="protein sequence ID" value="AQU65885.1"/>
    <property type="molecule type" value="Genomic_DNA"/>
</dbReference>
<keyword evidence="10" id="KW-1185">Reference proteome</keyword>
<keyword evidence="2" id="KW-0964">Secreted</keyword>
<feature type="chain" id="PRO_5012211470" description="Gram-positive cocci surface proteins LPxTG domain-containing protein" evidence="7">
    <location>
        <begin position="39"/>
        <end position="421"/>
    </location>
</feature>
<evidence type="ECO:0000256" key="6">
    <source>
        <dbReference type="SAM" id="Phobius"/>
    </source>
</evidence>
<name>A0A1U9QQG2_STRNV</name>
<feature type="region of interest" description="Disordered" evidence="5">
    <location>
        <begin position="341"/>
        <end position="384"/>
    </location>
</feature>
<gene>
    <name evidence="9" type="ORF">BBN63_06155</name>
</gene>
<evidence type="ECO:0000256" key="2">
    <source>
        <dbReference type="ARBA" id="ARBA00022525"/>
    </source>
</evidence>
<dbReference type="InterPro" id="IPR019931">
    <property type="entry name" value="LPXTG_anchor"/>
</dbReference>
<dbReference type="OrthoDB" id="3967140at2"/>
<feature type="compositionally biased region" description="Gly residues" evidence="5">
    <location>
        <begin position="344"/>
        <end position="382"/>
    </location>
</feature>
<dbReference type="PROSITE" id="PS50847">
    <property type="entry name" value="GRAM_POS_ANCHORING"/>
    <property type="match status" value="1"/>
</dbReference>
<evidence type="ECO:0000256" key="7">
    <source>
        <dbReference type="SAM" id="SignalP"/>
    </source>
</evidence>
<evidence type="ECO:0000259" key="8">
    <source>
        <dbReference type="PROSITE" id="PS50847"/>
    </source>
</evidence>
<feature type="domain" description="Gram-positive cocci surface proteins LPxTG" evidence="8">
    <location>
        <begin position="388"/>
        <end position="421"/>
    </location>
</feature>
<evidence type="ECO:0000256" key="1">
    <source>
        <dbReference type="ARBA" id="ARBA00022512"/>
    </source>
</evidence>
<dbReference type="Proteomes" id="UP000189677">
    <property type="component" value="Chromosome"/>
</dbReference>
<keyword evidence="6" id="KW-0472">Membrane</keyword>
<dbReference type="RefSeq" id="WP_078074411.1">
    <property type="nucleotide sequence ID" value="NZ_CP018047.1"/>
</dbReference>
<dbReference type="KEGG" id="snw:BBN63_06155"/>
<keyword evidence="3 7" id="KW-0732">Signal</keyword>
<keyword evidence="1" id="KW-0134">Cell wall</keyword>
<evidence type="ECO:0000256" key="3">
    <source>
        <dbReference type="ARBA" id="ARBA00022729"/>
    </source>
</evidence>